<keyword evidence="8 12" id="KW-0560">Oxidoreductase</keyword>
<reference evidence="14 15" key="1">
    <citation type="submission" date="2024-01" db="EMBL/GenBank/DDBJ databases">
        <title>The genomes of 5 underutilized Papilionoideae crops provide insights into root nodulation and disease resistanc.</title>
        <authorList>
            <person name="Yuan L."/>
        </authorList>
    </citation>
    <scope>NUCLEOTIDE SEQUENCE [LARGE SCALE GENOMIC DNA]</scope>
    <source>
        <strain evidence="14">ZHUSHIDOU_FW_LH</strain>
        <tissue evidence="14">Leaf</tissue>
    </source>
</reference>
<comment type="subcellular location">
    <subcellularLocation>
        <location evidence="2">Membrane</location>
        <topology evidence="2">Single-pass membrane protein</topology>
    </subcellularLocation>
</comment>
<dbReference type="GO" id="GO:0016132">
    <property type="term" value="P:brassinosteroid biosynthetic process"/>
    <property type="evidence" value="ECO:0007669"/>
    <property type="project" value="TreeGrafter"/>
</dbReference>
<dbReference type="PRINTS" id="PR00385">
    <property type="entry name" value="P450"/>
</dbReference>
<evidence type="ECO:0000256" key="11">
    <source>
        <dbReference type="PIRSR" id="PIRSR602401-1"/>
    </source>
</evidence>
<dbReference type="PANTHER" id="PTHR24286:SF199">
    <property type="entry name" value="CYTOCHROME P450 88D6"/>
    <property type="match status" value="1"/>
</dbReference>
<name>A0AAN9IAX7_CROPI</name>
<comment type="cofactor">
    <cofactor evidence="1 11">
        <name>heme</name>
        <dbReference type="ChEBI" id="CHEBI:30413"/>
    </cofactor>
</comment>
<evidence type="ECO:0000256" key="10">
    <source>
        <dbReference type="ARBA" id="ARBA00023136"/>
    </source>
</evidence>
<evidence type="ECO:0000256" key="8">
    <source>
        <dbReference type="ARBA" id="ARBA00023002"/>
    </source>
</evidence>
<dbReference type="Gene3D" id="1.10.630.10">
    <property type="entry name" value="Cytochrome P450"/>
    <property type="match status" value="1"/>
</dbReference>
<evidence type="ECO:0000313" key="15">
    <source>
        <dbReference type="Proteomes" id="UP001372338"/>
    </source>
</evidence>
<dbReference type="SUPFAM" id="SSF48264">
    <property type="entry name" value="Cytochrome P450"/>
    <property type="match status" value="1"/>
</dbReference>
<evidence type="ECO:0000256" key="6">
    <source>
        <dbReference type="ARBA" id="ARBA00022723"/>
    </source>
</evidence>
<evidence type="ECO:0000256" key="12">
    <source>
        <dbReference type="RuleBase" id="RU000461"/>
    </source>
</evidence>
<dbReference type="Pfam" id="PF00067">
    <property type="entry name" value="p450"/>
    <property type="match status" value="1"/>
</dbReference>
<keyword evidence="12" id="KW-0503">Monooxygenase</keyword>
<dbReference type="InterPro" id="IPR001128">
    <property type="entry name" value="Cyt_P450"/>
</dbReference>
<gene>
    <name evidence="14" type="ORF">RIF29_18918</name>
</gene>
<evidence type="ECO:0000256" key="1">
    <source>
        <dbReference type="ARBA" id="ARBA00001971"/>
    </source>
</evidence>
<proteinExistence type="inferred from homology"/>
<accession>A0AAN9IAX7</accession>
<evidence type="ECO:0000256" key="2">
    <source>
        <dbReference type="ARBA" id="ARBA00004167"/>
    </source>
</evidence>
<dbReference type="EMBL" id="JAYWIO010000004">
    <property type="protein sequence ID" value="KAK7266276.1"/>
    <property type="molecule type" value="Genomic_DNA"/>
</dbReference>
<dbReference type="PANTHER" id="PTHR24286">
    <property type="entry name" value="CYTOCHROME P450 26"/>
    <property type="match status" value="1"/>
</dbReference>
<evidence type="ECO:0000256" key="4">
    <source>
        <dbReference type="ARBA" id="ARBA00022617"/>
    </source>
</evidence>
<evidence type="ECO:0000256" key="13">
    <source>
        <dbReference type="SAM" id="Phobius"/>
    </source>
</evidence>
<dbReference type="GO" id="GO:0016020">
    <property type="term" value="C:membrane"/>
    <property type="evidence" value="ECO:0007669"/>
    <property type="project" value="UniProtKB-SubCell"/>
</dbReference>
<keyword evidence="7 13" id="KW-1133">Transmembrane helix</keyword>
<dbReference type="GO" id="GO:0020037">
    <property type="term" value="F:heme binding"/>
    <property type="evidence" value="ECO:0007669"/>
    <property type="project" value="InterPro"/>
</dbReference>
<dbReference type="PRINTS" id="PR00463">
    <property type="entry name" value="EP450I"/>
</dbReference>
<evidence type="ECO:0000256" key="3">
    <source>
        <dbReference type="ARBA" id="ARBA00010617"/>
    </source>
</evidence>
<dbReference type="PROSITE" id="PS00086">
    <property type="entry name" value="CYTOCHROME_P450"/>
    <property type="match status" value="1"/>
</dbReference>
<keyword evidence="5 13" id="KW-0812">Transmembrane</keyword>
<evidence type="ECO:0008006" key="16">
    <source>
        <dbReference type="Google" id="ProtNLM"/>
    </source>
</evidence>
<sequence length="491" mass="56490">MELGLGRLWMNTITMLAVSIFVFIVIIRRLNGWYYALKLRRKNQYSVPPGDMGWPFVGNLVPFMRAFLYGNPDTFINNLVFKYGRTGIYKTHLFGNPSIIVCEPYMCRKVLTDDEHFGLGYPKAVTNLMPSLFINTNEHKRFRRLIFPPIIGHKALAMYVERIEDNVIRSLEEMSSLKHPIEFLKEMKNVTFKVIIDIFLGPENQYIVNKIGGLVNELLDGFFCLPVDLPGSVYHKALKAREKLRSILQPIVEERRMIMNSGLREGKKDLADILLEIKDENGKKLENENIVDLLLAFLAAGHDTTATALTWIVIYLTDHPEIMKKAKDEQEEILRTRQPSQKQIDIKEIKQMVYLAKVIDETLRLTNVSFSAFRKAMTDVDINGYIIPKGWRVLIWQRAVHMDPANFQNPQEFNPSRWDDYNGKAGSFSPFGAGSRLCVGMDLAKLEISIFMQYFLNNYKLERLNPNCGITSLPIPKPVDGCLAKVIRIYQ</sequence>
<dbReference type="Proteomes" id="UP001372338">
    <property type="component" value="Unassembled WGS sequence"/>
</dbReference>
<evidence type="ECO:0000313" key="14">
    <source>
        <dbReference type="EMBL" id="KAK7266276.1"/>
    </source>
</evidence>
<organism evidence="14 15">
    <name type="scientific">Crotalaria pallida</name>
    <name type="common">Smooth rattlebox</name>
    <name type="synonym">Crotalaria striata</name>
    <dbReference type="NCBI Taxonomy" id="3830"/>
    <lineage>
        <taxon>Eukaryota</taxon>
        <taxon>Viridiplantae</taxon>
        <taxon>Streptophyta</taxon>
        <taxon>Embryophyta</taxon>
        <taxon>Tracheophyta</taxon>
        <taxon>Spermatophyta</taxon>
        <taxon>Magnoliopsida</taxon>
        <taxon>eudicotyledons</taxon>
        <taxon>Gunneridae</taxon>
        <taxon>Pentapetalae</taxon>
        <taxon>rosids</taxon>
        <taxon>fabids</taxon>
        <taxon>Fabales</taxon>
        <taxon>Fabaceae</taxon>
        <taxon>Papilionoideae</taxon>
        <taxon>50 kb inversion clade</taxon>
        <taxon>genistoids sensu lato</taxon>
        <taxon>core genistoids</taxon>
        <taxon>Crotalarieae</taxon>
        <taxon>Crotalaria</taxon>
    </lineage>
</organism>
<dbReference type="GO" id="GO:0005783">
    <property type="term" value="C:endoplasmic reticulum"/>
    <property type="evidence" value="ECO:0007669"/>
    <property type="project" value="TreeGrafter"/>
</dbReference>
<comment type="caution">
    <text evidence="14">The sequence shown here is derived from an EMBL/GenBank/DDBJ whole genome shotgun (WGS) entry which is preliminary data.</text>
</comment>
<dbReference type="CDD" id="cd11043">
    <property type="entry name" value="CYP90-like"/>
    <property type="match status" value="1"/>
</dbReference>
<dbReference type="AlphaFoldDB" id="A0AAN9IAX7"/>
<dbReference type="InterPro" id="IPR017972">
    <property type="entry name" value="Cyt_P450_CS"/>
</dbReference>
<dbReference type="InterPro" id="IPR036396">
    <property type="entry name" value="Cyt_P450_sf"/>
</dbReference>
<comment type="similarity">
    <text evidence="3 12">Belongs to the cytochrome P450 family.</text>
</comment>
<feature type="binding site" description="axial binding residue" evidence="11">
    <location>
        <position position="438"/>
    </location>
    <ligand>
        <name>heme</name>
        <dbReference type="ChEBI" id="CHEBI:30413"/>
    </ligand>
    <ligandPart>
        <name>Fe</name>
        <dbReference type="ChEBI" id="CHEBI:18248"/>
    </ligandPart>
</feature>
<keyword evidence="10 13" id="KW-0472">Membrane</keyword>
<keyword evidence="15" id="KW-1185">Reference proteome</keyword>
<protein>
    <recommendedName>
        <fullName evidence="16">Cytochrome P450</fullName>
    </recommendedName>
</protein>
<keyword evidence="9 11" id="KW-0408">Iron</keyword>
<dbReference type="GO" id="GO:0005506">
    <property type="term" value="F:iron ion binding"/>
    <property type="evidence" value="ECO:0007669"/>
    <property type="project" value="InterPro"/>
</dbReference>
<dbReference type="GO" id="GO:0051777">
    <property type="term" value="F:ent-kaurenoic acid monooxygenase activity"/>
    <property type="evidence" value="ECO:0007669"/>
    <property type="project" value="TreeGrafter"/>
</dbReference>
<dbReference type="GO" id="GO:0010268">
    <property type="term" value="P:brassinosteroid homeostasis"/>
    <property type="evidence" value="ECO:0007669"/>
    <property type="project" value="TreeGrafter"/>
</dbReference>
<keyword evidence="6 11" id="KW-0479">Metal-binding</keyword>
<dbReference type="InterPro" id="IPR002401">
    <property type="entry name" value="Cyt_P450_E_grp-I"/>
</dbReference>
<evidence type="ECO:0000256" key="5">
    <source>
        <dbReference type="ARBA" id="ARBA00022692"/>
    </source>
</evidence>
<feature type="transmembrane region" description="Helical" evidence="13">
    <location>
        <begin position="12"/>
        <end position="31"/>
    </location>
</feature>
<evidence type="ECO:0000256" key="9">
    <source>
        <dbReference type="ARBA" id="ARBA00023004"/>
    </source>
</evidence>
<keyword evidence="4 11" id="KW-0349">Heme</keyword>
<evidence type="ECO:0000256" key="7">
    <source>
        <dbReference type="ARBA" id="ARBA00022989"/>
    </source>
</evidence>
<dbReference type="GO" id="GO:0016125">
    <property type="term" value="P:sterol metabolic process"/>
    <property type="evidence" value="ECO:0007669"/>
    <property type="project" value="TreeGrafter"/>
</dbReference>